<accession>A0ABX8FCI6</accession>
<evidence type="ECO:0000259" key="3">
    <source>
        <dbReference type="Pfam" id="PF01926"/>
    </source>
</evidence>
<dbReference type="NCBIfam" id="TIGR00231">
    <property type="entry name" value="small_GTP"/>
    <property type="match status" value="1"/>
</dbReference>
<dbReference type="InterPro" id="IPR006073">
    <property type="entry name" value="GTP-bd"/>
</dbReference>
<evidence type="ECO:0000256" key="2">
    <source>
        <dbReference type="ARBA" id="ARBA00023134"/>
    </source>
</evidence>
<dbReference type="Pfam" id="PF01926">
    <property type="entry name" value="MMR_HSR1"/>
    <property type="match status" value="1"/>
</dbReference>
<organism evidence="4 5">
    <name type="scientific">Cytobacillus gottheilii</name>
    <dbReference type="NCBI Taxonomy" id="859144"/>
    <lineage>
        <taxon>Bacteria</taxon>
        <taxon>Bacillati</taxon>
        <taxon>Bacillota</taxon>
        <taxon>Bacilli</taxon>
        <taxon>Bacillales</taxon>
        <taxon>Bacillaceae</taxon>
        <taxon>Cytobacillus</taxon>
    </lineage>
</organism>
<dbReference type="RefSeq" id="WP_214476347.1">
    <property type="nucleotide sequence ID" value="NZ_CP071709.1"/>
</dbReference>
<gene>
    <name evidence="4" type="ORF">J1899_20355</name>
</gene>
<name>A0ABX8FCI6_9BACI</name>
<dbReference type="EMBL" id="CP071709">
    <property type="protein sequence ID" value="QVY61277.1"/>
    <property type="molecule type" value="Genomic_DNA"/>
</dbReference>
<dbReference type="PANTHER" id="PTHR42714">
    <property type="entry name" value="TRNA MODIFICATION GTPASE GTPBP3"/>
    <property type="match status" value="1"/>
</dbReference>
<protein>
    <submittedName>
        <fullName evidence="4">50S ribosome-binding GTPase</fullName>
    </submittedName>
</protein>
<feature type="domain" description="G" evidence="3">
    <location>
        <begin position="40"/>
        <end position="157"/>
    </location>
</feature>
<keyword evidence="5" id="KW-1185">Reference proteome</keyword>
<evidence type="ECO:0000313" key="5">
    <source>
        <dbReference type="Proteomes" id="UP000679247"/>
    </source>
</evidence>
<evidence type="ECO:0000313" key="4">
    <source>
        <dbReference type="EMBL" id="QVY61277.1"/>
    </source>
</evidence>
<dbReference type="InterPro" id="IPR027417">
    <property type="entry name" value="P-loop_NTPase"/>
</dbReference>
<dbReference type="InterPro" id="IPR005225">
    <property type="entry name" value="Small_GTP-bd"/>
</dbReference>
<dbReference type="PANTHER" id="PTHR42714:SF2">
    <property type="entry name" value="TRNA MODIFICATION GTPASE GTPBP3, MITOCHONDRIAL"/>
    <property type="match status" value="1"/>
</dbReference>
<keyword evidence="2" id="KW-0342">GTP-binding</keyword>
<dbReference type="InterPro" id="IPR049886">
    <property type="entry name" value="CFI_box_CTERM_dom"/>
</dbReference>
<proteinExistence type="predicted"/>
<dbReference type="CDD" id="cd11383">
    <property type="entry name" value="YfjP"/>
    <property type="match status" value="1"/>
</dbReference>
<dbReference type="Proteomes" id="UP000679247">
    <property type="component" value="Chromosome"/>
</dbReference>
<sequence length="409" mass="46558">MMLKQVDFFEELESKGISISHEQRKAIENKLNEIMDYEPKIGIFGKTGVGKSSLCNSLFGKDICPISDVEACTRNPQEVIVGLGQKGLKLLDVPGVGESSERDKEYSQLYAKLMPELDLVLWVIKADDRALTSDEVFYKSVVKPHVDEGKPFFFVLNQVDKIEPFREWDEDKSEPGPKQFQNIHRKIEDVATFFGITASRVIPVSANEKYNLTKLVDEIVFALPKEKKLTVFREVEEEHQSQVAQGHVKRSVAEVIGDTIVSVVETAGRVVEKVVDRAIDFIEKLPIPRLPWGRGKSSSGGCYITTATMQFLNKPDDCYELNTLRKYRDNWLANQSDGIELINKYYEIAPKLVDIIDSSSNKDEIYNQIWVNYISKCLKFIENKQYSACKELYIEMVHHLESEVTSVVA</sequence>
<keyword evidence="1" id="KW-0547">Nucleotide-binding</keyword>
<dbReference type="NCBIfam" id="NF041770">
    <property type="entry name" value="CFI_box_CTERM"/>
    <property type="match status" value="1"/>
</dbReference>
<dbReference type="SUPFAM" id="SSF52540">
    <property type="entry name" value="P-loop containing nucleoside triphosphate hydrolases"/>
    <property type="match status" value="1"/>
</dbReference>
<reference evidence="4 5" key="1">
    <citation type="submission" date="2021-03" db="EMBL/GenBank/DDBJ databases">
        <title>The first data on the complete genome of the tetrodotoxin-producing bacterium.</title>
        <authorList>
            <person name="Melnikova D.I."/>
            <person name="Nijland R."/>
            <person name="Magarlamov T.Y."/>
        </authorList>
    </citation>
    <scope>NUCLEOTIDE SEQUENCE [LARGE SCALE GENOMIC DNA]</scope>
    <source>
        <strain evidence="4 5">1839</strain>
    </source>
</reference>
<evidence type="ECO:0000256" key="1">
    <source>
        <dbReference type="ARBA" id="ARBA00022741"/>
    </source>
</evidence>
<dbReference type="Gene3D" id="3.40.50.300">
    <property type="entry name" value="P-loop containing nucleotide triphosphate hydrolases"/>
    <property type="match status" value="1"/>
</dbReference>